<dbReference type="InterPro" id="IPR010180">
    <property type="entry name" value="CRISPR-assoc_prot_CXXC-CXXC"/>
</dbReference>
<feature type="domain" description="CRISPR-associated protein CXXC-CXXC" evidence="1">
    <location>
        <begin position="268"/>
        <end position="329"/>
    </location>
</feature>
<dbReference type="KEGG" id="csr:Cspa_c48150"/>
<sequence>MKIYNSEQWFYKLGIVGFNRIINYNKDYYGLDVDKYNYNVSSDFIEFDSELLEDFPTYYYNYFINEYNVSESMNEKLNKLLGAAKDKDKFQERLNDIKKVIGERNKKIEKLQVAEFDKCKDIHSKIGKVKFEQLAEVEELVKKYEDIVQLEHLNHPMTVINFKSILYNSFFGQISFLNLTHNNKSIDYQKEMFFKDYIKPVLDGEKFSKIIKANDEVELKKYIEIKKEDAAKCPKNELNNIDRVVSIINTALFGKKRKAESVNDVLENYNICRICDDNISFGDDYTDGNFIPLAISNANSKNLFWMFDSRYPICPLCKLVLFCTAAGCTKIFKSYLNDKYDYNDKLYYGFVSIEGDLLELIQGNDNFRNVTKKDGTFEEFILDSVKQNRKISSWQLENILYVEFNADYRSRNSKLNYFNIPTYLARFLRDKDTYTELDNMKNSREKMKIFDLMIQRKDLKHVIDLELRALVNEEAYANRDILRTIRIRNYLKQYKGGCKKVDELAKKNLNYLYFQGVDISKIYRSNNSENKITGLSYRLLNSAKAENKKDFMDTIIRIYMSVDKEIPMIFLEVMKESKLDFEEIAHSFIAGLNSKGKENDDRVEGEN</sequence>
<keyword evidence="3" id="KW-1185">Reference proteome</keyword>
<dbReference type="RefSeq" id="WP_015394877.1">
    <property type="nucleotide sequence ID" value="NC_020291.1"/>
</dbReference>
<dbReference type="OrthoDB" id="5540852at2"/>
<proteinExistence type="predicted"/>
<dbReference type="EMBL" id="CP004121">
    <property type="protein sequence ID" value="AGF58568.1"/>
    <property type="molecule type" value="Genomic_DNA"/>
</dbReference>
<dbReference type="Pfam" id="PF09706">
    <property type="entry name" value="Cas_CXXC_CXXC"/>
    <property type="match status" value="1"/>
</dbReference>
<dbReference type="PATRIC" id="fig|931276.5.peg.4857"/>
<dbReference type="NCBIfam" id="TIGR01908">
    <property type="entry name" value="cas_CXXC_CXXC"/>
    <property type="match status" value="2"/>
</dbReference>
<name>M1MQV7_9CLOT</name>
<evidence type="ECO:0000313" key="2">
    <source>
        <dbReference type="EMBL" id="AGF58568.1"/>
    </source>
</evidence>
<protein>
    <submittedName>
        <fullName evidence="2">CRISPR-associated CXXC_CXXC protein Cst1</fullName>
    </submittedName>
</protein>
<evidence type="ECO:0000259" key="1">
    <source>
        <dbReference type="Pfam" id="PF09706"/>
    </source>
</evidence>
<dbReference type="InterPro" id="IPR019121">
    <property type="entry name" value="CRISPR-assoc_CXXC-CXXC_dom"/>
</dbReference>
<dbReference type="eggNOG" id="ENOG502Z80D">
    <property type="taxonomic scope" value="Bacteria"/>
</dbReference>
<dbReference type="AlphaFoldDB" id="M1MQV7"/>
<dbReference type="HOGENOM" id="CLU_033523_0_0_9"/>
<reference evidence="2 3" key="1">
    <citation type="submission" date="2013-02" db="EMBL/GenBank/DDBJ databases">
        <title>Genome sequence of Clostridium saccharoperbutylacetonicum N1-4(HMT).</title>
        <authorList>
            <person name="Poehlein A."/>
            <person name="Daniel R."/>
        </authorList>
    </citation>
    <scope>NUCLEOTIDE SEQUENCE [LARGE SCALE GENOMIC DNA]</scope>
    <source>
        <strain evidence="3">N1-4(HMT)</strain>
    </source>
</reference>
<evidence type="ECO:0000313" key="3">
    <source>
        <dbReference type="Proteomes" id="UP000011728"/>
    </source>
</evidence>
<dbReference type="Proteomes" id="UP000011728">
    <property type="component" value="Chromosome"/>
</dbReference>
<organism evidence="2 3">
    <name type="scientific">Clostridium saccharoperbutylacetonicum N1-4(HMT)</name>
    <dbReference type="NCBI Taxonomy" id="931276"/>
    <lineage>
        <taxon>Bacteria</taxon>
        <taxon>Bacillati</taxon>
        <taxon>Bacillota</taxon>
        <taxon>Clostridia</taxon>
        <taxon>Eubacteriales</taxon>
        <taxon>Clostridiaceae</taxon>
        <taxon>Clostridium</taxon>
    </lineage>
</organism>
<accession>M1MQV7</accession>
<gene>
    <name evidence="2" type="primary">cst1</name>
    <name evidence="2" type="ORF">Cspa_c48150</name>
</gene>